<protein>
    <submittedName>
        <fullName evidence="2">DUF4351 domain-containing protein</fullName>
    </submittedName>
</protein>
<proteinExistence type="predicted"/>
<dbReference type="Proteomes" id="UP000676506">
    <property type="component" value="Chromosome 1"/>
</dbReference>
<organism evidence="2 3">
    <name type="scientific">Chloracidobacterium validum</name>
    <dbReference type="NCBI Taxonomy" id="2821543"/>
    <lineage>
        <taxon>Bacteria</taxon>
        <taxon>Pseudomonadati</taxon>
        <taxon>Acidobacteriota</taxon>
        <taxon>Terriglobia</taxon>
        <taxon>Terriglobales</taxon>
        <taxon>Acidobacteriaceae</taxon>
        <taxon>Chloracidobacterium</taxon>
    </lineage>
</organism>
<dbReference type="RefSeq" id="WP_211429250.1">
    <property type="nucleotide sequence ID" value="NZ_CP072648.1"/>
</dbReference>
<evidence type="ECO:0000259" key="1">
    <source>
        <dbReference type="Pfam" id="PF14261"/>
    </source>
</evidence>
<name>A0ABX8BCJ1_9BACT</name>
<dbReference type="Pfam" id="PF14261">
    <property type="entry name" value="DUF4351"/>
    <property type="match status" value="1"/>
</dbReference>
<reference evidence="2 3" key="1">
    <citation type="submission" date="2021-03" db="EMBL/GenBank/DDBJ databases">
        <title>Genomic and phenotypic characterization of Chloracidobacterium isolates provides evidence for multiple species.</title>
        <authorList>
            <person name="Saini M.K."/>
            <person name="Costas A.M.G."/>
            <person name="Tank M."/>
            <person name="Bryant D.A."/>
        </authorList>
    </citation>
    <scope>NUCLEOTIDE SEQUENCE [LARGE SCALE GENOMIC DNA]</scope>
    <source>
        <strain evidence="2 3">BV2-C</strain>
    </source>
</reference>
<dbReference type="InterPro" id="IPR025587">
    <property type="entry name" value="DUF4351"/>
</dbReference>
<dbReference type="EMBL" id="CP072648">
    <property type="protein sequence ID" value="QUW03359.1"/>
    <property type="molecule type" value="Genomic_DNA"/>
</dbReference>
<evidence type="ECO:0000313" key="2">
    <source>
        <dbReference type="EMBL" id="QUW03359.1"/>
    </source>
</evidence>
<feature type="domain" description="DUF4351" evidence="1">
    <location>
        <begin position="282"/>
        <end position="336"/>
    </location>
</feature>
<accession>A0ABX8BCJ1</accession>
<sequence length="340" mass="37910">MTDAAHHNAYDQAFKYLADTDPHALLTLFGALPVNVPATITPLARELITSTRIPDAIYLIESGGERWIAHIEVQTRYDPEIPQRLLDYADRLRIAHNNLPVQAFLVLLTARGVPDPIPTEGVLALGRLRMSFGYTVVKWWELAADAVLAMGQTALLPLVPLMRGERSVLAKAAERLQSVTDEGQQQELQLHFLVLGGLRYDIEELIGVLGGTAMIRLEQLRESSVYQMILQEGRAEGLAQGFERGLEQGLERGLEQGLERGLEQGLERGLEQGLEQGFERGLEHERLLMTRLLQRKFSVLPSDVAARVQMLGREALERLADDLFDLPDADALAAWLNRAE</sequence>
<dbReference type="PRINTS" id="PR01003">
    <property type="entry name" value="FLGFLIH"/>
</dbReference>
<gene>
    <name evidence="2" type="ORF">J8C06_02650</name>
</gene>
<dbReference type="PANTHER" id="PTHR34613:SF1">
    <property type="entry name" value="SLL6017 PROTEIN"/>
    <property type="match status" value="1"/>
</dbReference>
<dbReference type="InterPro" id="IPR000563">
    <property type="entry name" value="Flag_FliH"/>
</dbReference>
<dbReference type="PANTHER" id="PTHR34613">
    <property type="entry name" value="SLL0800 PROTEIN"/>
    <property type="match status" value="1"/>
</dbReference>
<evidence type="ECO:0000313" key="3">
    <source>
        <dbReference type="Proteomes" id="UP000676506"/>
    </source>
</evidence>
<keyword evidence="3" id="KW-1185">Reference proteome</keyword>